<evidence type="ECO:0000313" key="2">
    <source>
        <dbReference type="EMBL" id="TRD12419.1"/>
    </source>
</evidence>
<feature type="transmembrane region" description="Helical" evidence="1">
    <location>
        <begin position="37"/>
        <end position="58"/>
    </location>
</feature>
<dbReference type="OrthoDB" id="9985866at2"/>
<gene>
    <name evidence="2" type="ORF">FGU71_11460</name>
</gene>
<evidence type="ECO:0000256" key="1">
    <source>
        <dbReference type="SAM" id="Phobius"/>
    </source>
</evidence>
<reference evidence="2 3" key="1">
    <citation type="submission" date="2019-06" db="EMBL/GenBank/DDBJ databases">
        <title>Erythrobacter insulae sp. nov., isolated from a tidal flat.</title>
        <authorList>
            <person name="Yoon J.-H."/>
        </authorList>
    </citation>
    <scope>NUCLEOTIDE SEQUENCE [LARGE SCALE GENOMIC DNA]</scope>
    <source>
        <strain evidence="2 3">JBTF-M21</strain>
    </source>
</reference>
<keyword evidence="1" id="KW-0472">Membrane</keyword>
<dbReference type="EMBL" id="VHJK01000001">
    <property type="protein sequence ID" value="TRD12419.1"/>
    <property type="molecule type" value="Genomic_DNA"/>
</dbReference>
<dbReference type="Proteomes" id="UP000316343">
    <property type="component" value="Unassembled WGS sequence"/>
</dbReference>
<organism evidence="2 3">
    <name type="scientific">Erythrobacter insulae</name>
    <dbReference type="NCBI Taxonomy" id="2584124"/>
    <lineage>
        <taxon>Bacteria</taxon>
        <taxon>Pseudomonadati</taxon>
        <taxon>Pseudomonadota</taxon>
        <taxon>Alphaproteobacteria</taxon>
        <taxon>Sphingomonadales</taxon>
        <taxon>Erythrobacteraceae</taxon>
        <taxon>Erythrobacter/Porphyrobacter group</taxon>
        <taxon>Erythrobacter</taxon>
    </lineage>
</organism>
<feature type="transmembrane region" description="Helical" evidence="1">
    <location>
        <begin position="70"/>
        <end position="93"/>
    </location>
</feature>
<keyword evidence="1" id="KW-0812">Transmembrane</keyword>
<dbReference type="AlphaFoldDB" id="A0A547PE62"/>
<accession>A0A547PE62</accession>
<proteinExistence type="predicted"/>
<comment type="caution">
    <text evidence="2">The sequence shown here is derived from an EMBL/GenBank/DDBJ whole genome shotgun (WGS) entry which is preliminary data.</text>
</comment>
<keyword evidence="1" id="KW-1133">Transmembrane helix</keyword>
<dbReference type="RefSeq" id="WP_142788690.1">
    <property type="nucleotide sequence ID" value="NZ_VHJK01000001.1"/>
</dbReference>
<name>A0A547PE62_9SPHN</name>
<keyword evidence="3" id="KW-1185">Reference proteome</keyword>
<sequence length="110" mass="11996">MISGSLIFGLLLIAGFSLGLALILDTQAPKMMWQRRALIASLGGAFIPMLLPIAVLLIEGDWQAETFILLMALIIGSLMLAGIVGFPVTYWFCKRREAARGNLDPAKDFE</sequence>
<evidence type="ECO:0000313" key="3">
    <source>
        <dbReference type="Proteomes" id="UP000316343"/>
    </source>
</evidence>
<feature type="transmembrane region" description="Helical" evidence="1">
    <location>
        <begin position="6"/>
        <end position="25"/>
    </location>
</feature>
<protein>
    <submittedName>
        <fullName evidence="2">Uncharacterized protein</fullName>
    </submittedName>
</protein>